<keyword evidence="3" id="KW-1185">Reference proteome</keyword>
<organism evidence="2 3">
    <name type="scientific">Epicoccum nigrum</name>
    <name type="common">Soil fungus</name>
    <name type="synonym">Epicoccum purpurascens</name>
    <dbReference type="NCBI Taxonomy" id="105696"/>
    <lineage>
        <taxon>Eukaryota</taxon>
        <taxon>Fungi</taxon>
        <taxon>Dikarya</taxon>
        <taxon>Ascomycota</taxon>
        <taxon>Pezizomycotina</taxon>
        <taxon>Dothideomycetes</taxon>
        <taxon>Pleosporomycetidae</taxon>
        <taxon>Pleosporales</taxon>
        <taxon>Pleosporineae</taxon>
        <taxon>Didymellaceae</taxon>
        <taxon>Epicoccum</taxon>
    </lineage>
</organism>
<reference evidence="2 3" key="1">
    <citation type="journal article" date="2017" name="Genome Announc.">
        <title>Genome sequence of the saprophytic ascomycete Epicoccum nigrum ICMP 19927 strain isolated from New Zealand.</title>
        <authorList>
            <person name="Fokin M."/>
            <person name="Fleetwood D."/>
            <person name="Weir B.S."/>
            <person name="Villas-Boas S.G."/>
        </authorList>
    </citation>
    <scope>NUCLEOTIDE SEQUENCE [LARGE SCALE GENOMIC DNA]</scope>
    <source>
        <strain evidence="2 3">ICMP 19927</strain>
    </source>
</reference>
<gene>
    <name evidence="2" type="ORF">B5807_05214</name>
</gene>
<dbReference type="AlphaFoldDB" id="A0A1Y2M350"/>
<proteinExistence type="predicted"/>
<dbReference type="Proteomes" id="UP000193240">
    <property type="component" value="Unassembled WGS sequence"/>
</dbReference>
<feature type="signal peptide" evidence="1">
    <location>
        <begin position="1"/>
        <end position="17"/>
    </location>
</feature>
<dbReference type="Pfam" id="PF11937">
    <property type="entry name" value="DUF3455"/>
    <property type="match status" value="1"/>
</dbReference>
<evidence type="ECO:0000256" key="1">
    <source>
        <dbReference type="SAM" id="SignalP"/>
    </source>
</evidence>
<dbReference type="InParanoid" id="A0A1Y2M350"/>
<dbReference type="OMA" id="PKLGQHY"/>
<dbReference type="InterPro" id="IPR021851">
    <property type="entry name" value="DUF3455"/>
</dbReference>
<evidence type="ECO:0000313" key="2">
    <source>
        <dbReference type="EMBL" id="OSS50259.1"/>
    </source>
</evidence>
<evidence type="ECO:0008006" key="4">
    <source>
        <dbReference type="Google" id="ProtNLM"/>
    </source>
</evidence>
<keyword evidence="1" id="KW-0732">Signal</keyword>
<dbReference type="EMBL" id="KZ107842">
    <property type="protein sequence ID" value="OSS50259.1"/>
    <property type="molecule type" value="Genomic_DNA"/>
</dbReference>
<accession>A0A1Y2M350</accession>
<name>A0A1Y2M350_EPING</name>
<protein>
    <recommendedName>
        <fullName evidence="4">Malate dehydrogenase</fullName>
    </recommendedName>
</protein>
<feature type="chain" id="PRO_5012598669" description="Malate dehydrogenase" evidence="1">
    <location>
        <begin position="18"/>
        <end position="199"/>
    </location>
</feature>
<dbReference type="PANTHER" id="PTHR35567:SF11">
    <property type="entry name" value="MALATE DEHYDROGENASE (AFU_ORTHOLOGUE AFUA_2G13800)"/>
    <property type="match status" value="1"/>
</dbReference>
<dbReference type="PANTHER" id="PTHR35567">
    <property type="entry name" value="MALATE DEHYDROGENASE (AFU_ORTHOLOGUE AFUA_2G13800)"/>
    <property type="match status" value="1"/>
</dbReference>
<evidence type="ECO:0000313" key="3">
    <source>
        <dbReference type="Proteomes" id="UP000193240"/>
    </source>
</evidence>
<sequence length="199" mass="20997">MLYSNLLVVCALPLAIAAPFCTRQNNTAPNATCDLSTLTQPASALTPPSADLRLILIAYGVGTQNYTCATPASVPAAIGALAELYNASCETASPSVAQNNIVQAPAIGSHFFSDLTTPDFYIPELGNTKVKKVEDTPAPNATGDVKWLRLQAQTADSTSQVKFVYRLNTVGGVAPATCEGKAEGELVTVPYHAQYWIYA</sequence>